<sequence>MSDARPDPDQLLARLHDEAARATRGKLKIFFGASAGVGKTYGMLAAARLQREQGVDVVVGIVETHGRAETEAALAGFEQLPRRSHEYRGRALAEFDLDGALARKPALILVDELAHTNVAGSRHPKRWQDVEELLAAGIDVYTTVNVQHLDSLNDVVGGITGIRVRETVPDRVFALADSVVLIDLPPDELLQRLKEGKVYLPDQAEQAIQRFFRKGNLLALRELALRRTADRVDGDMLQYRREQSVSSVWQTRDSQLVCIGPGTEGERLVRRAARQAAQLDAPWHAVYVETPALQRLGAARRKAILAALQLASDMGAETAVLADADPVQAITRYAREHNLARLLVGASIPHAWTFWRTPFATRLARHAPDLDVIQAARDDAVARPAALPLSEPGQRFAAWRAPASAWLASVGACAVAAALGGLLHPAVELTNIGMLFLLAVVLVGVRYGRGPAVLAAFLGVAAFDFLFVSPQFSFAVSDAQYLVTFAVMLSVGLITGQLTAGLKYQARVATHREARMRALYEMSRELSGALLPEQIAEICARFVGQTLDARPALLLADAGDRLRPPLYGHLGGQDGTDGPMVDMGIAQWAFDHGEPAGAGTDTLPAAPLLYQPLRAPMNVRGVLALEFKDPRRLLAPEQRRLLDTLSSLVAIALERVHYVQVAQDTTVQMESEQLRNSLLAALSHDLRTPLTALVGEAEVLANALANTPSSDMRLSGTPEPDTRLRDTARAIRDQAMRLGALVNNLLDMARLQAGHVQLNLQWQPLEEVVGSALTLAAPLLGTRTVAVDLPPELPFLEFDAILMERVFYNLFENAAKYTPAGSRIALSARVAGDRMEIRVTDDGPGLPRGREEAVFEKFTRGARETPVSGVGLGLAICRAIVEAHHGRIRAENRPEGGVCFVITLPLGSPPAMDPEGEPLRPLPGDDAP</sequence>
<name>A0ACD3SMZ0_9BURK</name>
<keyword evidence="2" id="KW-1185">Reference proteome</keyword>
<evidence type="ECO:0000313" key="1">
    <source>
        <dbReference type="EMBL" id="TMS57680.1"/>
    </source>
</evidence>
<dbReference type="EC" id="2.7.13.3" evidence="1"/>
<accession>A0ACD3SMZ0</accession>
<keyword evidence="1" id="KW-0418">Kinase</keyword>
<reference evidence="1" key="1">
    <citation type="submission" date="2019-05" db="EMBL/GenBank/DDBJ databases">
        <title>Revised genome assembly of Burkholderiaceae (previously Ralstonia) sp. PBA.</title>
        <authorList>
            <person name="Gan H.M."/>
        </authorList>
    </citation>
    <scope>NUCLEOTIDE SEQUENCE</scope>
    <source>
        <strain evidence="1">PBA</strain>
    </source>
</reference>
<gene>
    <name evidence="1" type="primary">kdbD</name>
    <name evidence="1" type="ORF">MW7_010955</name>
</gene>
<organism evidence="1 2">
    <name type="scientific">Imbroritus primus</name>
    <dbReference type="NCBI Taxonomy" id="3058603"/>
    <lineage>
        <taxon>Bacteria</taxon>
        <taxon>Pseudomonadati</taxon>
        <taxon>Pseudomonadota</taxon>
        <taxon>Betaproteobacteria</taxon>
        <taxon>Burkholderiales</taxon>
        <taxon>Burkholderiaceae</taxon>
        <taxon>Imbroritus</taxon>
    </lineage>
</organism>
<evidence type="ECO:0000313" key="2">
    <source>
        <dbReference type="Proteomes" id="UP000004277"/>
    </source>
</evidence>
<comment type="caution">
    <text evidence="1">The sequence shown here is derived from an EMBL/GenBank/DDBJ whole genome shotgun (WGS) entry which is preliminary data.</text>
</comment>
<protein>
    <submittedName>
        <fullName evidence="1">Two-component system sensor histidine kinase KdbD</fullName>
        <ecNumber evidence="1">2.7.13.3</ecNumber>
    </submittedName>
</protein>
<keyword evidence="1" id="KW-0808">Transferase</keyword>
<dbReference type="EMBL" id="AKCV02000020">
    <property type="protein sequence ID" value="TMS57680.1"/>
    <property type="molecule type" value="Genomic_DNA"/>
</dbReference>
<proteinExistence type="predicted"/>
<dbReference type="Proteomes" id="UP000004277">
    <property type="component" value="Unassembled WGS sequence"/>
</dbReference>